<keyword evidence="2" id="KW-0813">Transport</keyword>
<dbReference type="InterPro" id="IPR036259">
    <property type="entry name" value="MFS_trans_sf"/>
</dbReference>
<dbReference type="PANTHER" id="PTHR23535">
    <property type="entry name" value="SUGAR EFFLUX TRANSPORTER A-RELATED"/>
    <property type="match status" value="1"/>
</dbReference>
<dbReference type="SUPFAM" id="SSF103473">
    <property type="entry name" value="MFS general substrate transporter"/>
    <property type="match status" value="1"/>
</dbReference>
<reference evidence="5" key="1">
    <citation type="submission" date="2013-09" db="EMBL/GenBank/DDBJ databases">
        <title>Complete nucleotide sequence of Streptomyces linear plasmid pFRL2.</title>
        <authorList>
            <person name="Chen Z."/>
            <person name="Fang P."/>
            <person name="Qin Z."/>
        </authorList>
    </citation>
    <scope>NUCLEOTIDE SEQUENCE</scope>
    <source>
        <plasmid evidence="5">pFRL2</plasmid>
    </source>
</reference>
<dbReference type="GO" id="GO:0071916">
    <property type="term" value="F:dipeptide transmembrane transporter activity"/>
    <property type="evidence" value="ECO:0007669"/>
    <property type="project" value="TreeGrafter"/>
</dbReference>
<evidence type="ECO:0000313" key="5">
    <source>
        <dbReference type="EMBL" id="AHE38685.1"/>
    </source>
</evidence>
<keyword evidence="4" id="KW-1133">Transmembrane helix</keyword>
<sequence length="421" mass="43842">MVRAAPGFRHPWRGLPAGPGRLLVFGSFVNSVGSGLWLPANLLYFTQEVGLPAAQVALSMSTAGVIGLFGSSVIGRAIRRCGARRTLIVLSVLQTMVVASYSFVTTFALYLPLVILAIFAGRSGQVCRNVLAAVAASGEETARLQAFTRSANNGGFSIGVATSGLLMHLSAMSPFLVLIAGNALSYVATALAAARLPRRFDQELASGKSKGRRSSVLRDLPFVTVTALTLVLCMRDALLFVGLPLWVTQHTAAPRSLVAVLILVNTVMCVLFQVRASRGTGDLRGGARALRRSGFALAAGCLAYWAGAAGGAAAASVLLLCGVVVHTLGELWQAAGAWGVSFSLSPKEQLPDYQAFFSLTNVGRDVLGPVVVTAVVAWEGGWGVLALAFCGCALACPLAVRWAESTQLARSQEAGLAKAAP</sequence>
<name>V9YZB5_9ACTN</name>
<dbReference type="AlphaFoldDB" id="V9YZB5"/>
<keyword evidence="4" id="KW-0812">Transmembrane</keyword>
<feature type="transmembrane region" description="Helical" evidence="4">
    <location>
        <begin position="380"/>
        <end position="400"/>
    </location>
</feature>
<dbReference type="GO" id="GO:0005886">
    <property type="term" value="C:plasma membrane"/>
    <property type="evidence" value="ECO:0007669"/>
    <property type="project" value="UniProtKB-SubCell"/>
</dbReference>
<dbReference type="Pfam" id="PF07690">
    <property type="entry name" value="MFS_1"/>
    <property type="match status" value="1"/>
</dbReference>
<dbReference type="InterPro" id="IPR011701">
    <property type="entry name" value="MFS"/>
</dbReference>
<feature type="transmembrane region" description="Helical" evidence="4">
    <location>
        <begin position="52"/>
        <end position="75"/>
    </location>
</feature>
<feature type="transmembrane region" description="Helical" evidence="4">
    <location>
        <begin position="295"/>
        <end position="325"/>
    </location>
</feature>
<keyword evidence="5" id="KW-0614">Plasmid</keyword>
<evidence type="ECO:0000256" key="3">
    <source>
        <dbReference type="ARBA" id="ARBA00022475"/>
    </source>
</evidence>
<dbReference type="Gene3D" id="1.20.1250.20">
    <property type="entry name" value="MFS general substrate transporter like domains"/>
    <property type="match status" value="1"/>
</dbReference>
<dbReference type="EMBL" id="KF602047">
    <property type="protein sequence ID" value="AHE38685.1"/>
    <property type="molecule type" value="Genomic_DNA"/>
</dbReference>
<evidence type="ECO:0000256" key="1">
    <source>
        <dbReference type="ARBA" id="ARBA00004651"/>
    </source>
</evidence>
<feature type="transmembrane region" description="Helical" evidence="4">
    <location>
        <begin position="21"/>
        <end position="40"/>
    </location>
</feature>
<proteinExistence type="predicted"/>
<keyword evidence="4" id="KW-0472">Membrane</keyword>
<feature type="transmembrane region" description="Helical" evidence="4">
    <location>
        <begin position="253"/>
        <end position="274"/>
    </location>
</feature>
<geneLocation type="plasmid" evidence="5">
    <name>pFRL2</name>
</geneLocation>
<protein>
    <submittedName>
        <fullName evidence="5">Major facilitator superfamily MFS_1</fullName>
    </submittedName>
</protein>
<comment type="subcellular location">
    <subcellularLocation>
        <location evidence="1">Cell membrane</location>
        <topology evidence="1">Multi-pass membrane protein</topology>
    </subcellularLocation>
</comment>
<feature type="transmembrane region" description="Helical" evidence="4">
    <location>
        <begin position="87"/>
        <end position="120"/>
    </location>
</feature>
<accession>V9YZB5</accession>
<dbReference type="PANTHER" id="PTHR23535:SF1">
    <property type="entry name" value="MFS FAMILY TRANSPORT PROTEIN"/>
    <property type="match status" value="1"/>
</dbReference>
<gene>
    <name evidence="5" type="ORF">pFRL2_10</name>
</gene>
<evidence type="ECO:0000256" key="2">
    <source>
        <dbReference type="ARBA" id="ARBA00022448"/>
    </source>
</evidence>
<evidence type="ECO:0000256" key="4">
    <source>
        <dbReference type="SAM" id="Phobius"/>
    </source>
</evidence>
<feature type="transmembrane region" description="Helical" evidence="4">
    <location>
        <begin position="175"/>
        <end position="194"/>
    </location>
</feature>
<keyword evidence="3" id="KW-1003">Cell membrane</keyword>
<organism evidence="5">
    <name type="scientific">Streptomyces sp. FR1</name>
    <dbReference type="NCBI Taxonomy" id="349971"/>
    <lineage>
        <taxon>Bacteria</taxon>
        <taxon>Bacillati</taxon>
        <taxon>Actinomycetota</taxon>
        <taxon>Actinomycetes</taxon>
        <taxon>Kitasatosporales</taxon>
        <taxon>Streptomycetaceae</taxon>
        <taxon>Streptomyces</taxon>
    </lineage>
</organism>
<dbReference type="RefSeq" id="WP_024126067.1">
    <property type="nucleotide sequence ID" value="NC_023282.1"/>
</dbReference>
<feature type="transmembrane region" description="Helical" evidence="4">
    <location>
        <begin position="220"/>
        <end position="247"/>
    </location>
</feature>